<accession>A0AAW6RP20</accession>
<keyword evidence="3" id="KW-1185">Reference proteome</keyword>
<dbReference type="InterPro" id="IPR052457">
    <property type="entry name" value="Ankyrin-DD_containing_protein"/>
</dbReference>
<dbReference type="Proteomes" id="UP001237156">
    <property type="component" value="Unassembled WGS sequence"/>
</dbReference>
<name>A0AAW6RP20_9BURK</name>
<dbReference type="PROSITE" id="PS50088">
    <property type="entry name" value="ANK_REPEAT"/>
    <property type="match status" value="2"/>
</dbReference>
<feature type="repeat" description="ANK" evidence="1">
    <location>
        <begin position="69"/>
        <end position="101"/>
    </location>
</feature>
<dbReference type="InterPro" id="IPR036770">
    <property type="entry name" value="Ankyrin_rpt-contain_sf"/>
</dbReference>
<gene>
    <name evidence="2" type="ORF">QB898_12605</name>
</gene>
<comment type="caution">
    <text evidence="2">The sequence shown here is derived from an EMBL/GenBank/DDBJ whole genome shotgun (WGS) entry which is preliminary data.</text>
</comment>
<keyword evidence="1" id="KW-0040">ANK repeat</keyword>
<dbReference type="SMART" id="SM00248">
    <property type="entry name" value="ANK"/>
    <property type="match status" value="2"/>
</dbReference>
<protein>
    <submittedName>
        <fullName evidence="2">Ankyrin repeat domain-containing protein</fullName>
    </submittedName>
</protein>
<evidence type="ECO:0000313" key="2">
    <source>
        <dbReference type="EMBL" id="MDG9700534.1"/>
    </source>
</evidence>
<dbReference type="Gene3D" id="1.25.40.20">
    <property type="entry name" value="Ankyrin repeat-containing domain"/>
    <property type="match status" value="1"/>
</dbReference>
<reference evidence="2 3" key="1">
    <citation type="submission" date="2023-04" db="EMBL/GenBank/DDBJ databases">
        <title>Ottowia paracancer sp. nov., isolated from human stomach.</title>
        <authorList>
            <person name="Song Y."/>
        </authorList>
    </citation>
    <scope>NUCLEOTIDE SEQUENCE [LARGE SCALE GENOMIC DNA]</scope>
    <source>
        <strain evidence="2 3">10c7w1</strain>
    </source>
</reference>
<dbReference type="InterPro" id="IPR002110">
    <property type="entry name" value="Ankyrin_rpt"/>
</dbReference>
<evidence type="ECO:0000256" key="1">
    <source>
        <dbReference type="PROSITE-ProRule" id="PRU00023"/>
    </source>
</evidence>
<dbReference type="SUPFAM" id="SSF48403">
    <property type="entry name" value="Ankyrin repeat"/>
    <property type="match status" value="1"/>
</dbReference>
<organism evidence="2 3">
    <name type="scientific">Ottowia cancrivicina</name>
    <dbReference type="NCBI Taxonomy" id="3040346"/>
    <lineage>
        <taxon>Bacteria</taxon>
        <taxon>Pseudomonadati</taxon>
        <taxon>Pseudomonadota</taxon>
        <taxon>Betaproteobacteria</taxon>
        <taxon>Burkholderiales</taxon>
        <taxon>Comamonadaceae</taxon>
        <taxon>Ottowia</taxon>
    </lineage>
</organism>
<evidence type="ECO:0000313" key="3">
    <source>
        <dbReference type="Proteomes" id="UP001237156"/>
    </source>
</evidence>
<dbReference type="PANTHER" id="PTHR24125:SF5">
    <property type="entry name" value="ANKYRIN REPEAT PROTEIN"/>
    <property type="match status" value="1"/>
</dbReference>
<proteinExistence type="predicted"/>
<dbReference type="PROSITE" id="PS50297">
    <property type="entry name" value="ANK_REP_REGION"/>
    <property type="match status" value="2"/>
</dbReference>
<feature type="repeat" description="ANK" evidence="1">
    <location>
        <begin position="36"/>
        <end position="68"/>
    </location>
</feature>
<dbReference type="AlphaFoldDB" id="A0AAW6RP20"/>
<dbReference type="PANTHER" id="PTHR24125">
    <property type="entry name" value="ANKYRIN REPEAT AND DEATH DOMAIN-CONTAINING PROTEIN"/>
    <property type="match status" value="1"/>
</dbReference>
<dbReference type="Pfam" id="PF12796">
    <property type="entry name" value="Ank_2"/>
    <property type="match status" value="1"/>
</dbReference>
<sequence length="113" mass="12593">MIIARINEFDVFIKDVTTYPDWIGVDVSDKLACNSYGDTLLHVAACQDRVDMIEELLNHGVPINKKGEHGYTALHEAVEQGSYLSALYLIKMGADLSILNDFGQKPLELLVIK</sequence>
<dbReference type="EMBL" id="JARVII010000041">
    <property type="protein sequence ID" value="MDG9700534.1"/>
    <property type="molecule type" value="Genomic_DNA"/>
</dbReference>